<keyword evidence="4" id="KW-1185">Reference proteome</keyword>
<dbReference type="Gene3D" id="3.40.50.720">
    <property type="entry name" value="NAD(P)-binding Rossmann-like Domain"/>
    <property type="match status" value="1"/>
</dbReference>
<proteinExistence type="predicted"/>
<dbReference type="EMBL" id="CP036276">
    <property type="protein sequence ID" value="QDU44169.1"/>
    <property type="molecule type" value="Genomic_DNA"/>
</dbReference>
<name>A0A517ZNW2_9PLAN</name>
<dbReference type="GO" id="GO:0080019">
    <property type="term" value="F:alcohol-forming very long-chain fatty acyl-CoA reductase activity"/>
    <property type="evidence" value="ECO:0007669"/>
    <property type="project" value="InterPro"/>
</dbReference>
<dbReference type="PANTHER" id="PTHR11011">
    <property type="entry name" value="MALE STERILITY PROTEIN 2-RELATED"/>
    <property type="match status" value="1"/>
</dbReference>
<sequence>MSYQLLTGATGLLGRYLIRDLMQADVPLAVLVRPTRKASVRQRVEQMMAFWEERLGHAMPRPVVLEGDISQENLGLDDRSVKWVEEHCTGMIHNAASLTFHSTGPESEPWRSNIQGVRHVLDLCEKTGIRQFLHMSTAYVCGLREGRVLETELDVGQERGNDYEMSKIDAEKMVHAASFIDDLTICRPAIIVGDSQTGYTSTYHGFYAALQLAYTLVRSMEPDDTGRVRSIARFELSGNESKNLVPVDWVSAATTHIVTHPELHGQTYHLTPRHPATIRLVSDILEDATRFYSAKFVGEDAEIDDWGEAEQIFNDNIHVYNSYWRDDPTFDCTNTLTAMPHLPCPDVDREMLLRMSKVAIDSNFGGGRDKRVDLDFDPHQHLKPLVDAGEKQTNGQADAHLLGLEVTGGGGGAWHLMLQDGKLVGADVGRDQKCTAVYRLDSDTFATLATGQESASSALDKGQLVIDGNGLSRSELVDIFDEIVRGSGVGK</sequence>
<dbReference type="Pfam" id="PF07993">
    <property type="entry name" value="NAD_binding_4"/>
    <property type="match status" value="1"/>
</dbReference>
<dbReference type="RefSeq" id="WP_145376551.1">
    <property type="nucleotide sequence ID" value="NZ_CP036276.1"/>
</dbReference>
<accession>A0A517ZNW2</accession>
<dbReference type="InterPro" id="IPR036527">
    <property type="entry name" value="SCP2_sterol-bd_dom_sf"/>
</dbReference>
<dbReference type="Gene3D" id="3.30.1050.10">
    <property type="entry name" value="SCP2 sterol-binding domain"/>
    <property type="match status" value="1"/>
</dbReference>
<dbReference type="InterPro" id="IPR026055">
    <property type="entry name" value="FAR"/>
</dbReference>
<evidence type="ECO:0000313" key="4">
    <source>
        <dbReference type="Proteomes" id="UP000319383"/>
    </source>
</evidence>
<feature type="domain" description="SCP2" evidence="1">
    <location>
        <begin position="400"/>
        <end position="469"/>
    </location>
</feature>
<reference evidence="3 4" key="1">
    <citation type="submission" date="2019-02" db="EMBL/GenBank/DDBJ databases">
        <title>Deep-cultivation of Planctomycetes and their phenomic and genomic characterization uncovers novel biology.</title>
        <authorList>
            <person name="Wiegand S."/>
            <person name="Jogler M."/>
            <person name="Boedeker C."/>
            <person name="Pinto D."/>
            <person name="Vollmers J."/>
            <person name="Rivas-Marin E."/>
            <person name="Kohn T."/>
            <person name="Peeters S.H."/>
            <person name="Heuer A."/>
            <person name="Rast P."/>
            <person name="Oberbeckmann S."/>
            <person name="Bunk B."/>
            <person name="Jeske O."/>
            <person name="Meyerdierks A."/>
            <person name="Storesund J.E."/>
            <person name="Kallscheuer N."/>
            <person name="Luecker S."/>
            <person name="Lage O.M."/>
            <person name="Pohl T."/>
            <person name="Merkel B.J."/>
            <person name="Hornburger P."/>
            <person name="Mueller R.-W."/>
            <person name="Bruemmer F."/>
            <person name="Labrenz M."/>
            <person name="Spormann A.M."/>
            <person name="Op den Camp H."/>
            <person name="Overmann J."/>
            <person name="Amann R."/>
            <person name="Jetten M.S.M."/>
            <person name="Mascher T."/>
            <person name="Medema M.H."/>
            <person name="Devos D.P."/>
            <person name="Kaster A.-K."/>
            <person name="Ovreas L."/>
            <person name="Rohde M."/>
            <person name="Galperin M.Y."/>
            <person name="Jogler C."/>
        </authorList>
    </citation>
    <scope>NUCLEOTIDE SEQUENCE [LARGE SCALE GENOMIC DNA]</scope>
    <source>
        <strain evidence="3 4">Mal52</strain>
    </source>
</reference>
<dbReference type="SUPFAM" id="SSF55718">
    <property type="entry name" value="SCP-like"/>
    <property type="match status" value="1"/>
</dbReference>
<evidence type="ECO:0000313" key="3">
    <source>
        <dbReference type="EMBL" id="QDU44169.1"/>
    </source>
</evidence>
<dbReference type="Proteomes" id="UP000319383">
    <property type="component" value="Chromosome"/>
</dbReference>
<dbReference type="KEGG" id="sdyn:Mal52_26470"/>
<evidence type="ECO:0000259" key="2">
    <source>
        <dbReference type="Pfam" id="PF07993"/>
    </source>
</evidence>
<dbReference type="AlphaFoldDB" id="A0A517ZNW2"/>
<dbReference type="InterPro" id="IPR013120">
    <property type="entry name" value="FAR_NAD-bd"/>
</dbReference>
<dbReference type="Pfam" id="PF02036">
    <property type="entry name" value="SCP2"/>
    <property type="match status" value="1"/>
</dbReference>
<organism evidence="3 4">
    <name type="scientific">Symmachiella dynata</name>
    <dbReference type="NCBI Taxonomy" id="2527995"/>
    <lineage>
        <taxon>Bacteria</taxon>
        <taxon>Pseudomonadati</taxon>
        <taxon>Planctomycetota</taxon>
        <taxon>Planctomycetia</taxon>
        <taxon>Planctomycetales</taxon>
        <taxon>Planctomycetaceae</taxon>
        <taxon>Symmachiella</taxon>
    </lineage>
</organism>
<dbReference type="SUPFAM" id="SSF51735">
    <property type="entry name" value="NAD(P)-binding Rossmann-fold domains"/>
    <property type="match status" value="1"/>
</dbReference>
<feature type="domain" description="Thioester reductase (TE)" evidence="2">
    <location>
        <begin position="6"/>
        <end position="253"/>
    </location>
</feature>
<protein>
    <submittedName>
        <fullName evidence="3">Linear gramicidin synthase subunit D</fullName>
    </submittedName>
</protein>
<evidence type="ECO:0000259" key="1">
    <source>
        <dbReference type="Pfam" id="PF02036"/>
    </source>
</evidence>
<gene>
    <name evidence="3" type="primary">lgrD</name>
    <name evidence="3" type="ORF">Mal52_26470</name>
</gene>
<dbReference type="InterPro" id="IPR003033">
    <property type="entry name" value="SCP2_sterol-bd_dom"/>
</dbReference>
<dbReference type="InterPro" id="IPR036291">
    <property type="entry name" value="NAD(P)-bd_dom_sf"/>
</dbReference>
<dbReference type="CDD" id="cd05263">
    <property type="entry name" value="MupV_like_SDR_e"/>
    <property type="match status" value="1"/>
</dbReference>